<dbReference type="HOGENOM" id="CLU_022426_4_1_11"/>
<name>C7N2T1_SLAHD</name>
<dbReference type="Proteomes" id="UP000002026">
    <property type="component" value="Chromosome"/>
</dbReference>
<dbReference type="AlphaFoldDB" id="C7N2T1"/>
<dbReference type="EMBL" id="CP001684">
    <property type="protein sequence ID" value="ACV23589.1"/>
    <property type="molecule type" value="Genomic_DNA"/>
</dbReference>
<organism evidence="1 2">
    <name type="scientific">Slackia heliotrinireducens (strain ATCC 29202 / DSM 20476 / NCTC 11029 / RHS 1)</name>
    <name type="common">Peptococcus heliotrinreducens</name>
    <dbReference type="NCBI Taxonomy" id="471855"/>
    <lineage>
        <taxon>Bacteria</taxon>
        <taxon>Bacillati</taxon>
        <taxon>Actinomycetota</taxon>
        <taxon>Coriobacteriia</taxon>
        <taxon>Eggerthellales</taxon>
        <taxon>Eggerthellaceae</taxon>
        <taxon>Slackia</taxon>
    </lineage>
</organism>
<evidence type="ECO:0000313" key="1">
    <source>
        <dbReference type="EMBL" id="ACV23589.1"/>
    </source>
</evidence>
<evidence type="ECO:0000313" key="2">
    <source>
        <dbReference type="Proteomes" id="UP000002026"/>
    </source>
</evidence>
<evidence type="ECO:0008006" key="3">
    <source>
        <dbReference type="Google" id="ProtNLM"/>
    </source>
</evidence>
<dbReference type="eggNOG" id="COG5421">
    <property type="taxonomic scope" value="Bacteria"/>
</dbReference>
<keyword evidence="2" id="KW-1185">Reference proteome</keyword>
<dbReference type="KEGG" id="shi:Shel_25840"/>
<sequence length="565" mass="63835">MYLRKQKKANGRVYLSIVQSYRSMEGKPRSKTLWSLGYLDELEKSFANPIAHFQSVVEELNLSHADKKPPVTLSYSENARIPFGRGRSVEAGSAIAFAFLHQSLHIGNALKRCGNRFVAEKALVRAVELLVWNRIARLQPAIEACSLRSRIPGMSSLTCDDLSKAMDALGSDFSKLRKHVGKAMRSERHERGHSHAYCFVTNFYIEGTRYDKPDFAKPWQNRDNPVVQFALMTNGEGMPLDYAVFCASLAAPLSSFPAMIELAERHPDTRLVVVSRKAVGADSFELGELSDRGFGFALPQSLRKGKQSSRMWLIDAKGYKPLDDNGSRCKQRMDVRSIEGFGARKHPGSIAVKEVAAWLRDEYESRRFNRFRIVKRTENAFANGRSLDGSARSVRAIYKSDGARPSETDSRVWQVYWDRIAADEAMDGYLNLVTSELDLSETQVIGLYRKLDEMQVEFEPMPGEWSAYPSWLSRNRYIQAHFLICFLASCTKHLICESAEAGPADETHLDTLVQLTGLEISPGQYFFNYRSHLSDRLAEAVGIDLSHPLMSVSAISRMFRQVRQE</sequence>
<protein>
    <recommendedName>
        <fullName evidence="3">Transposase</fullName>
    </recommendedName>
</protein>
<gene>
    <name evidence="1" type="ordered locus">Shel_25840</name>
</gene>
<reference evidence="1 2" key="1">
    <citation type="journal article" date="2009" name="Stand. Genomic Sci.">
        <title>Complete genome sequence of Slackia heliotrinireducens type strain (RHS 1).</title>
        <authorList>
            <person name="Pukall R."/>
            <person name="Lapidus A."/>
            <person name="Nolan M."/>
            <person name="Copeland A."/>
            <person name="Glavina Del Rio T."/>
            <person name="Lucas S."/>
            <person name="Chen F."/>
            <person name="Tice H."/>
            <person name="Cheng J.F."/>
            <person name="Chertkov O."/>
            <person name="Bruce D."/>
            <person name="Goodwin L."/>
            <person name="Kuske C."/>
            <person name="Brettin T."/>
            <person name="Detter J.C."/>
            <person name="Han C."/>
            <person name="Pitluck S."/>
            <person name="Pati A."/>
            <person name="Mavrommatis K."/>
            <person name="Ivanova N."/>
            <person name="Ovchinnikova G."/>
            <person name="Chen A."/>
            <person name="Palaniappan K."/>
            <person name="Schneider S."/>
            <person name="Rohde M."/>
            <person name="Chain P."/>
            <person name="D'haeseleer P."/>
            <person name="Goker M."/>
            <person name="Bristow J."/>
            <person name="Eisen J.A."/>
            <person name="Markowitz V."/>
            <person name="Kyrpides N.C."/>
            <person name="Klenk H.P."/>
            <person name="Hugenholtz P."/>
        </authorList>
    </citation>
    <scope>NUCLEOTIDE SEQUENCE [LARGE SCALE GENOMIC DNA]</scope>
    <source>
        <strain evidence="2">ATCC 29202 / DSM 20476 / NCTC 11029 / RHS 1</strain>
    </source>
</reference>
<proteinExistence type="predicted"/>
<accession>C7N2T1</accession>
<dbReference type="RefSeq" id="WP_012799687.1">
    <property type="nucleotide sequence ID" value="NC_013165.1"/>
</dbReference>